<gene>
    <name evidence="2" type="ORF">BSL82_01685</name>
</gene>
<keyword evidence="1" id="KW-0732">Signal</keyword>
<dbReference type="InterPro" id="IPR026950">
    <property type="entry name" value="Caps_assemb_Wzi"/>
</dbReference>
<evidence type="ECO:0000313" key="3">
    <source>
        <dbReference type="Proteomes" id="UP000182063"/>
    </source>
</evidence>
<dbReference type="Pfam" id="PF14052">
    <property type="entry name" value="Caps_assemb_Wzi"/>
    <property type="match status" value="1"/>
</dbReference>
<dbReference type="RefSeq" id="WP_072595746.1">
    <property type="nucleotide sequence ID" value="NZ_CP018221.1"/>
</dbReference>
<reference evidence="3" key="1">
    <citation type="submission" date="2016-11" db="EMBL/GenBank/DDBJ databases">
        <title>Complete Genome Sequence of alachlor-degrading Sphingomonas sp. strain JJ-A5.</title>
        <authorList>
            <person name="Lee H."/>
            <person name="Ka J.-O."/>
        </authorList>
    </citation>
    <scope>NUCLEOTIDE SEQUENCE [LARGE SCALE GENOMIC DNA]</scope>
    <source>
        <strain evidence="3">JJ-A5</strain>
    </source>
</reference>
<organism evidence="2 3">
    <name type="scientific">Tardibacter chloracetimidivorans</name>
    <dbReference type="NCBI Taxonomy" id="1921510"/>
    <lineage>
        <taxon>Bacteria</taxon>
        <taxon>Pseudomonadati</taxon>
        <taxon>Pseudomonadota</taxon>
        <taxon>Alphaproteobacteria</taxon>
        <taxon>Sphingomonadales</taxon>
        <taxon>Sphingomonadaceae</taxon>
        <taxon>Tardibacter</taxon>
    </lineage>
</organism>
<dbReference type="Gene3D" id="2.40.160.130">
    <property type="entry name" value="Capsule assembly protein Wzi"/>
    <property type="match status" value="1"/>
</dbReference>
<evidence type="ECO:0000313" key="2">
    <source>
        <dbReference type="EMBL" id="API58170.1"/>
    </source>
</evidence>
<evidence type="ECO:0008006" key="4">
    <source>
        <dbReference type="Google" id="ProtNLM"/>
    </source>
</evidence>
<proteinExistence type="predicted"/>
<dbReference type="KEGG" id="sphj:BSL82_01685"/>
<feature type="chain" id="PRO_5012814922" description="Capsule assembly Wzi family protein" evidence="1">
    <location>
        <begin position="21"/>
        <end position="485"/>
    </location>
</feature>
<dbReference type="AlphaFoldDB" id="A0A1L3ZRD6"/>
<dbReference type="InterPro" id="IPR038636">
    <property type="entry name" value="Wzi_sf"/>
</dbReference>
<name>A0A1L3ZRD6_9SPHN</name>
<dbReference type="OrthoDB" id="101884at2"/>
<sequence>MRWSLLMAAAMLSVSAPALAGPWIEPGDVQVREDVERLKAARIINGPTNAWPLPWAVMSDLARAADDAQLPPDLRAAAQRLQRVAELADQPNGGEATVTYTDRPALIRDFGAGAREDFDGELRVTQQLGNLYISLGGGYRRHQLGNDWHLDQTYAAYKLGNWAVYGGFVEHWWGPGNSGSLLFSTSARPFPKIGFKRLAAHPIDFPVLRWLGPWRFDMFVGDLGNRRDFDNAKVIAMRFDFAPAPGLEIGLNRALQLCGDNRPCGFNTIGKALTGFGNADNTGTPNEPGNQIAGFDLSYTTRIGPVTARLYGEMEAEDEDNIIIDKFARMAGAKFSGPLGGGGASWELGGEWTDTYAWELTTGDRKPGIVYRNFIYFDGFTYRDQPIGNSVDTDSELLSFDAAVTDTANRRYYGSFRKAKLNITARADHRLSANPENISIGTLGVMVPTQFGDLRLEGRYMNDLPGTPGRSPNAIDFEASWRTRF</sequence>
<dbReference type="EMBL" id="CP018221">
    <property type="protein sequence ID" value="API58170.1"/>
    <property type="molecule type" value="Genomic_DNA"/>
</dbReference>
<evidence type="ECO:0000256" key="1">
    <source>
        <dbReference type="SAM" id="SignalP"/>
    </source>
</evidence>
<accession>A0A1L3ZRD6</accession>
<dbReference type="STRING" id="1921510.BSL82_01685"/>
<keyword evidence="3" id="KW-1185">Reference proteome</keyword>
<protein>
    <recommendedName>
        <fullName evidence="4">Capsule assembly Wzi family protein</fullName>
    </recommendedName>
</protein>
<feature type="signal peptide" evidence="1">
    <location>
        <begin position="1"/>
        <end position="20"/>
    </location>
</feature>
<dbReference type="Proteomes" id="UP000182063">
    <property type="component" value="Chromosome"/>
</dbReference>